<dbReference type="GO" id="GO:0051726">
    <property type="term" value="P:regulation of cell cycle"/>
    <property type="evidence" value="ECO:0007669"/>
    <property type="project" value="TreeGrafter"/>
</dbReference>
<accession>A0A8B6CHC9</accession>
<sequence>MAFHNTGTMSALFLTCPDTKDMDWTREFVHSLRQDGFNNIYSTTDLKLGVIYFEEIKDIIKKVHKILIVISKTSSRTLRYLHTIDCIITHLCDEGRMSTCGVIPLLIEKDVKVPFVLECFHSFNHQTDPISKIKKSLSVITEGQAAFEYSKAVINLSLHESQLRRLNKLALSANTTDRIKELANDAMQQWGIAINDKCLTVDMNTLQNISAYHRLCLRDLFNHFHADDGIRIIRATGVIKFSFQALFENGQVYNDLIAIYRGIFTVLTKDKRYRYWYRYRRNGLIAADGSELAYKPINDGIALFNDGKPHSSEFNTYESRLHSLKNFPIQSQIVRELIAECGFFSLNSLDFIQCFHCGICLRTWNINSTQHSFYFENCALRKKKLEVSERIRSKEIRDQLMGVSFDSIFARMFTYKLFPNFNEYNEQLMKFAQAGFYYLGTQEDTLCYSCCLGLTKIKEYQNPWEVHYMFSPNCKHLKELDEDTIKQFEERRQTCYNSSEFVQYLEIELMLHK</sequence>
<dbReference type="InterPro" id="IPR001370">
    <property type="entry name" value="BIR_rpt"/>
</dbReference>
<dbReference type="Gene3D" id="3.40.50.10140">
    <property type="entry name" value="Toll/interleukin-1 receptor homology (TIR) domain"/>
    <property type="match status" value="1"/>
</dbReference>
<dbReference type="GO" id="GO:0005634">
    <property type="term" value="C:nucleus"/>
    <property type="evidence" value="ECO:0007669"/>
    <property type="project" value="TreeGrafter"/>
</dbReference>
<evidence type="ECO:0000313" key="1">
    <source>
        <dbReference type="EMBL" id="VDI05305.1"/>
    </source>
</evidence>
<gene>
    <name evidence="1" type="ORF">MGAL_10B020629</name>
</gene>
<dbReference type="PANTHER" id="PTHR10044">
    <property type="entry name" value="INHIBITOR OF APOPTOSIS"/>
    <property type="match status" value="1"/>
</dbReference>
<dbReference type="GO" id="GO:0005737">
    <property type="term" value="C:cytoplasm"/>
    <property type="evidence" value="ECO:0007669"/>
    <property type="project" value="TreeGrafter"/>
</dbReference>
<dbReference type="SUPFAM" id="SSF52200">
    <property type="entry name" value="Toll/Interleukin receptor TIR domain"/>
    <property type="match status" value="1"/>
</dbReference>
<name>A0A8B6CHC9_MYTGA</name>
<proteinExistence type="predicted"/>
<dbReference type="Pfam" id="PF00653">
    <property type="entry name" value="BIR"/>
    <property type="match status" value="2"/>
</dbReference>
<protein>
    <recommendedName>
        <fullName evidence="3">TIR domain-containing protein</fullName>
    </recommendedName>
</protein>
<organism evidence="1 2">
    <name type="scientific">Mytilus galloprovincialis</name>
    <name type="common">Mediterranean mussel</name>
    <dbReference type="NCBI Taxonomy" id="29158"/>
    <lineage>
        <taxon>Eukaryota</taxon>
        <taxon>Metazoa</taxon>
        <taxon>Spiralia</taxon>
        <taxon>Lophotrochozoa</taxon>
        <taxon>Mollusca</taxon>
        <taxon>Bivalvia</taxon>
        <taxon>Autobranchia</taxon>
        <taxon>Pteriomorphia</taxon>
        <taxon>Mytilida</taxon>
        <taxon>Mytiloidea</taxon>
        <taxon>Mytilidae</taxon>
        <taxon>Mytilinae</taxon>
        <taxon>Mytilus</taxon>
    </lineage>
</organism>
<keyword evidence="2" id="KW-1185">Reference proteome</keyword>
<dbReference type="Gene3D" id="1.10.1170.10">
    <property type="entry name" value="Inhibitor Of Apoptosis Protein (2mihbC-IAP-1), Chain A"/>
    <property type="match status" value="2"/>
</dbReference>
<dbReference type="Proteomes" id="UP000596742">
    <property type="component" value="Unassembled WGS sequence"/>
</dbReference>
<dbReference type="SMART" id="SM00238">
    <property type="entry name" value="BIR"/>
    <property type="match status" value="2"/>
</dbReference>
<comment type="caution">
    <text evidence="1">The sequence shown here is derived from an EMBL/GenBank/DDBJ whole genome shotgun (WGS) entry which is preliminary data.</text>
</comment>
<dbReference type="InterPro" id="IPR035897">
    <property type="entry name" value="Toll_tir_struct_dom_sf"/>
</dbReference>
<dbReference type="AlphaFoldDB" id="A0A8B6CHC9"/>
<evidence type="ECO:0008006" key="3">
    <source>
        <dbReference type="Google" id="ProtNLM"/>
    </source>
</evidence>
<dbReference type="OrthoDB" id="6146218at2759"/>
<dbReference type="SUPFAM" id="SSF57924">
    <property type="entry name" value="Inhibitor of apoptosis (IAP) repeat"/>
    <property type="match status" value="2"/>
</dbReference>
<dbReference type="PANTHER" id="PTHR10044:SF139">
    <property type="entry name" value="DEATH-ASSOCIATED INHIBITOR OF APOPTOSIS 2"/>
    <property type="match status" value="1"/>
</dbReference>
<dbReference type="EMBL" id="UYJE01001799">
    <property type="protein sequence ID" value="VDI05305.1"/>
    <property type="molecule type" value="Genomic_DNA"/>
</dbReference>
<dbReference type="InterPro" id="IPR050784">
    <property type="entry name" value="IAP"/>
</dbReference>
<dbReference type="PROSITE" id="PS50143">
    <property type="entry name" value="BIR_REPEAT_2"/>
    <property type="match status" value="2"/>
</dbReference>
<reference evidence="1" key="1">
    <citation type="submission" date="2018-11" db="EMBL/GenBank/DDBJ databases">
        <authorList>
            <person name="Alioto T."/>
            <person name="Alioto T."/>
        </authorList>
    </citation>
    <scope>NUCLEOTIDE SEQUENCE</scope>
</reference>
<evidence type="ECO:0000313" key="2">
    <source>
        <dbReference type="Proteomes" id="UP000596742"/>
    </source>
</evidence>